<accession>A0A1R3J8H8</accession>
<dbReference type="PANTHER" id="PTHR31286">
    <property type="entry name" value="GLYCINE-RICH CELL WALL STRUCTURAL PROTEIN 1.8-LIKE"/>
    <property type="match status" value="1"/>
</dbReference>
<reference evidence="1 2" key="1">
    <citation type="submission" date="2013-09" db="EMBL/GenBank/DDBJ databases">
        <title>Corchorus capsularis genome sequencing.</title>
        <authorList>
            <person name="Alam M."/>
            <person name="Haque M.S."/>
            <person name="Islam M.S."/>
            <person name="Emdad E.M."/>
            <person name="Islam M.M."/>
            <person name="Ahmed B."/>
            <person name="Halim A."/>
            <person name="Hossen Q.M.M."/>
            <person name="Hossain M.Z."/>
            <person name="Ahmed R."/>
            <person name="Khan M.M."/>
            <person name="Islam R."/>
            <person name="Rashid M.M."/>
            <person name="Khan S.A."/>
            <person name="Rahman M.S."/>
            <person name="Alam M."/>
        </authorList>
    </citation>
    <scope>NUCLEOTIDE SEQUENCE [LARGE SCALE GENOMIC DNA]</scope>
    <source>
        <strain evidence="2">cv. CVL-1</strain>
        <tissue evidence="1">Whole seedling</tissue>
    </source>
</reference>
<dbReference type="PANTHER" id="PTHR31286:SF99">
    <property type="entry name" value="DUF4283 DOMAIN-CONTAINING PROTEIN"/>
    <property type="match status" value="1"/>
</dbReference>
<dbReference type="OMA" id="ERICVEI"/>
<dbReference type="Gramene" id="OMO91129">
    <property type="protein sequence ID" value="OMO91129"/>
    <property type="gene ID" value="CCACVL1_07215"/>
</dbReference>
<dbReference type="EMBL" id="AWWV01008358">
    <property type="protein sequence ID" value="OMO91129.1"/>
    <property type="molecule type" value="Genomic_DNA"/>
</dbReference>
<dbReference type="Proteomes" id="UP000188268">
    <property type="component" value="Unassembled WGS sequence"/>
</dbReference>
<proteinExistence type="predicted"/>
<dbReference type="OrthoDB" id="1926761at2759"/>
<dbReference type="STRING" id="210143.A0A1R3J8H8"/>
<protein>
    <submittedName>
        <fullName evidence="1">Uncharacterized protein</fullName>
    </submittedName>
</protein>
<evidence type="ECO:0000313" key="2">
    <source>
        <dbReference type="Proteomes" id="UP000188268"/>
    </source>
</evidence>
<comment type="caution">
    <text evidence="1">The sequence shown here is derived from an EMBL/GenBank/DDBJ whole genome shotgun (WGS) entry which is preliminary data.</text>
</comment>
<gene>
    <name evidence="1" type="ORF">CCACVL1_07215</name>
</gene>
<sequence>MDSAHVAGHYLTISRWKPLFRPYQAAIRTIDVWVRLLGLPIEFFSRSKLVEVGNLIGKIVKVDKSTEESSRGKYARICMEVYLGKPLVGSIMMGPVCQRIEYEGLEEIRFKCGIYGHKTSDCHQRFLKESHKTTITEEYLADRKMNNGKGGNES</sequence>
<dbReference type="AlphaFoldDB" id="A0A1R3J8H8"/>
<dbReference type="InterPro" id="IPR040256">
    <property type="entry name" value="At4g02000-like"/>
</dbReference>
<name>A0A1R3J8H8_COCAP</name>
<evidence type="ECO:0000313" key="1">
    <source>
        <dbReference type="EMBL" id="OMO91129.1"/>
    </source>
</evidence>
<organism evidence="1 2">
    <name type="scientific">Corchorus capsularis</name>
    <name type="common">Jute</name>
    <dbReference type="NCBI Taxonomy" id="210143"/>
    <lineage>
        <taxon>Eukaryota</taxon>
        <taxon>Viridiplantae</taxon>
        <taxon>Streptophyta</taxon>
        <taxon>Embryophyta</taxon>
        <taxon>Tracheophyta</taxon>
        <taxon>Spermatophyta</taxon>
        <taxon>Magnoliopsida</taxon>
        <taxon>eudicotyledons</taxon>
        <taxon>Gunneridae</taxon>
        <taxon>Pentapetalae</taxon>
        <taxon>rosids</taxon>
        <taxon>malvids</taxon>
        <taxon>Malvales</taxon>
        <taxon>Malvaceae</taxon>
        <taxon>Grewioideae</taxon>
        <taxon>Apeibeae</taxon>
        <taxon>Corchorus</taxon>
    </lineage>
</organism>
<keyword evidence="2" id="KW-1185">Reference proteome</keyword>